<dbReference type="GO" id="GO:0000139">
    <property type="term" value="C:Golgi membrane"/>
    <property type="evidence" value="ECO:0007669"/>
    <property type="project" value="UniProtKB-SubCell"/>
</dbReference>
<evidence type="ECO:0000256" key="13">
    <source>
        <dbReference type="ARBA" id="ARBA00048243"/>
    </source>
</evidence>
<keyword evidence="12" id="KW-0325">Glycoprotein</keyword>
<keyword evidence="10" id="KW-0333">Golgi apparatus</keyword>
<keyword evidence="11 14" id="KW-0472">Membrane</keyword>
<dbReference type="UniPathway" id="UPA00378"/>
<evidence type="ECO:0000256" key="8">
    <source>
        <dbReference type="ARBA" id="ARBA00022968"/>
    </source>
</evidence>
<protein>
    <recommendedName>
        <fullName evidence="4">alpha-1,6-mannosyl-glycoprotein 6-beta-N-acetylglucosaminyltransferase</fullName>
        <ecNumber evidence="4">2.4.1.155</ecNumber>
    </recommendedName>
</protein>
<comment type="similarity">
    <text evidence="3">Belongs to the glycosyltransferase 18 family.</text>
</comment>
<name>A0A226MRD6_CALSU</name>
<evidence type="ECO:0000256" key="14">
    <source>
        <dbReference type="SAM" id="Phobius"/>
    </source>
</evidence>
<gene>
    <name evidence="16" type="ORF">ASZ78_008282</name>
</gene>
<evidence type="ECO:0000256" key="4">
    <source>
        <dbReference type="ARBA" id="ARBA00012671"/>
    </source>
</evidence>
<evidence type="ECO:0000256" key="3">
    <source>
        <dbReference type="ARBA" id="ARBA00007477"/>
    </source>
</evidence>
<comment type="catalytic activity">
    <reaction evidence="13">
        <text>N(4)-{beta-D-GlcNAc-(1-&gt;2)-[beta-D-GlcNAc-(1-&gt;4)]-alpha-D-Man-(1-&gt;3)-[beta-D-GlcNAc-(1-&gt;2)-alpha-D-Man-(1-&gt;6)]-beta-D-Man-(1-&gt;4)-beta-D-GlcNAc-(1-&gt;4)-beta-D-GlcNAc}-L-asparaginyl-[protein] + UDP-N-acetyl-alpha-D-glucosamine = N(4)-{beta-D-GlcNAc-(1-&gt;2)-[beta-D-GlcNAc-(1-&gt;4)]-alpha-D-Man-(1-&gt;3)-[beta-D-GlcNAc-(1-&gt;2)-[beta-D-GlcNAc-(1-&gt;6)]-alpha-D-Man-(1-&gt;6)]-beta-D-Man-(1-&gt;4)-beta-D-GlcNAc-(1-&gt;4)-beta-D-GlcNAc}-L-asparaginyl-[protein] + UDP + H(+)</text>
        <dbReference type="Rhea" id="RHEA:16921"/>
        <dbReference type="Rhea" id="RHEA-COMP:14374"/>
        <dbReference type="Rhea" id="RHEA-COMP:14377"/>
        <dbReference type="ChEBI" id="CHEBI:15378"/>
        <dbReference type="ChEBI" id="CHEBI:57705"/>
        <dbReference type="ChEBI" id="CHEBI:58223"/>
        <dbReference type="ChEBI" id="CHEBI:139507"/>
        <dbReference type="ChEBI" id="CHEBI:139510"/>
        <dbReference type="EC" id="2.4.1.155"/>
    </reaction>
</comment>
<evidence type="ECO:0000256" key="1">
    <source>
        <dbReference type="ARBA" id="ARBA00004323"/>
    </source>
</evidence>
<dbReference type="GO" id="GO:0006487">
    <property type="term" value="P:protein N-linked glycosylation"/>
    <property type="evidence" value="ECO:0007669"/>
    <property type="project" value="TreeGrafter"/>
</dbReference>
<dbReference type="InterPro" id="IPR052105">
    <property type="entry name" value="MGAT5_Glycosyltransferase"/>
</dbReference>
<dbReference type="InterPro" id="IPR026116">
    <property type="entry name" value="GT18_cat"/>
</dbReference>
<accession>A0A226MRD6</accession>
<dbReference type="PANTHER" id="PTHR15075:SF6">
    <property type="entry name" value="ALPHA-1,6-MANNOSYLGLYCOPROTEIN 6-BETA-N-ACETYLGLUCOSAMINYLTRANSFERASE B"/>
    <property type="match status" value="1"/>
</dbReference>
<dbReference type="EC" id="2.4.1.155" evidence="4"/>
<comment type="subcellular location">
    <subcellularLocation>
        <location evidence="1">Golgi apparatus membrane</location>
        <topology evidence="1">Single-pass type II membrane protein</topology>
    </subcellularLocation>
</comment>
<keyword evidence="17" id="KW-1185">Reference proteome</keyword>
<sequence>MITVNADGKIMVRRCLVTLRPFRIFVLGIGFFTLCFLMTSLGGQFSAKRLGDSPFTIRTEVMGALESRGVLRRMSDMLELLMKRMDILARLENGTDFHKGDEARFPLDRFQPAAGLMERIQAIAQNVSDIAIKVDQILRNSLMNAKMGDGRRDQCEVPRDPKYPDCAGKVEWMRARWTSDPCYAFFGVDGTECSFLIYLSEVEWFCPPLPWRNQTSAPSPPPPPRAQILIHIGFLTEESGDVFSPRVLKGGPLGEMVQWADILAALFLLGHSLKVTVSLKELQSNLGVPPGRGNCPLTNPLPFDLIYTDYHGLQQMKQHMGLSFKKYRCRVRVIDTFGTEPAYNHEEYATLRGFRTNWGYWNLHPSQFMTMFPHTPDNSFMGFVSEELNQTERQRIKSNKVGSMAVVYGKEASIWKGKEKFLAILNKYMEIHGTVYYETQRPPEVPAFVKNHGLLPQHEFQQLLRKAKVSSQHPYAEDFIGKPHVWTVDYNNSEEFEAAIKTILRTQVDPYLPYEYTCEGMLERIHAYIQHQDFCTMPTPPPPAKAQSPAMQSPPSPLALSPNATHLVWSPSARRDPNSWPPTDSLQVWLSEGRHACTETCRQHGLVCEPTFFRFLNKKEVFLQLSITCDSTEYEMNHLYPAVAENVHECYLQKEPLLFSCAGHNTKYRRLCPCRDYREGQVALCRDCL</sequence>
<evidence type="ECO:0000256" key="6">
    <source>
        <dbReference type="ARBA" id="ARBA00022679"/>
    </source>
</evidence>
<reference evidence="16 17" key="1">
    <citation type="submission" date="2016-07" db="EMBL/GenBank/DDBJ databases">
        <title>Disparate Historic Effective Population Sizes Predicted by Modern Levels of Genome Diversity for the Scaled Quail (Callipepla squamata) and the Northern Bobwhite (Colinus virginianus): Inferences from First and Second Generation Draft Genome Assemblies for Sympatric New World Quail.</title>
        <authorList>
            <person name="Oldeschulte D.L."/>
            <person name="Halley Y.A."/>
            <person name="Bhattarai E.K."/>
            <person name="Brashear W.A."/>
            <person name="Hill J."/>
            <person name="Metz R.P."/>
            <person name="Johnson C.D."/>
            <person name="Rollins D."/>
            <person name="Peterson M.J."/>
            <person name="Bickhart D.M."/>
            <person name="Decker J.E."/>
            <person name="Seabury C.M."/>
        </authorList>
    </citation>
    <scope>NUCLEOTIDE SEQUENCE [LARGE SCALE GENOMIC DNA]</scope>
    <source>
        <strain evidence="16 17">Texas</strain>
        <tissue evidence="16">Leg muscle</tissue>
    </source>
</reference>
<dbReference type="AlphaFoldDB" id="A0A226MRD6"/>
<dbReference type="Proteomes" id="UP000198323">
    <property type="component" value="Unassembled WGS sequence"/>
</dbReference>
<evidence type="ECO:0000256" key="10">
    <source>
        <dbReference type="ARBA" id="ARBA00023034"/>
    </source>
</evidence>
<comment type="caution">
    <text evidence="16">The sequence shown here is derived from an EMBL/GenBank/DDBJ whole genome shotgun (WGS) entry which is preliminary data.</text>
</comment>
<evidence type="ECO:0000256" key="2">
    <source>
        <dbReference type="ARBA" id="ARBA00004922"/>
    </source>
</evidence>
<dbReference type="STRING" id="9009.A0A226MRD6"/>
<feature type="domain" description="Glycosyltransferase family 18 catalytic" evidence="15">
    <location>
        <begin position="182"/>
        <end position="217"/>
    </location>
</feature>
<dbReference type="EMBL" id="MCFN01000513">
    <property type="protein sequence ID" value="OXB57847.1"/>
    <property type="molecule type" value="Genomic_DNA"/>
</dbReference>
<evidence type="ECO:0000256" key="12">
    <source>
        <dbReference type="ARBA" id="ARBA00023180"/>
    </source>
</evidence>
<evidence type="ECO:0000256" key="9">
    <source>
        <dbReference type="ARBA" id="ARBA00022989"/>
    </source>
</evidence>
<evidence type="ECO:0000256" key="5">
    <source>
        <dbReference type="ARBA" id="ARBA00022676"/>
    </source>
</evidence>
<keyword evidence="5" id="KW-0328">Glycosyltransferase</keyword>
<evidence type="ECO:0000313" key="16">
    <source>
        <dbReference type="EMBL" id="OXB57847.1"/>
    </source>
</evidence>
<keyword evidence="7 14" id="KW-0812">Transmembrane</keyword>
<proteinExistence type="inferred from homology"/>
<organism evidence="16 17">
    <name type="scientific">Callipepla squamata</name>
    <name type="common">Scaled quail</name>
    <dbReference type="NCBI Taxonomy" id="9009"/>
    <lineage>
        <taxon>Eukaryota</taxon>
        <taxon>Metazoa</taxon>
        <taxon>Chordata</taxon>
        <taxon>Craniata</taxon>
        <taxon>Vertebrata</taxon>
        <taxon>Euteleostomi</taxon>
        <taxon>Archelosauria</taxon>
        <taxon>Archosauria</taxon>
        <taxon>Dinosauria</taxon>
        <taxon>Saurischia</taxon>
        <taxon>Theropoda</taxon>
        <taxon>Coelurosauria</taxon>
        <taxon>Aves</taxon>
        <taxon>Neognathae</taxon>
        <taxon>Galloanserae</taxon>
        <taxon>Galliformes</taxon>
        <taxon>Odontophoridae</taxon>
        <taxon>Callipepla</taxon>
    </lineage>
</organism>
<dbReference type="GO" id="GO:0030144">
    <property type="term" value="F:alpha-1,6-mannosylglycoprotein 6-beta-N-acetylglucosaminyltransferase activity"/>
    <property type="evidence" value="ECO:0007669"/>
    <property type="project" value="UniProtKB-EC"/>
</dbReference>
<keyword evidence="8" id="KW-0735">Signal-anchor</keyword>
<feature type="domain" description="Glycosyltransferase family 18 catalytic" evidence="15">
    <location>
        <begin position="225"/>
        <end position="469"/>
    </location>
</feature>
<keyword evidence="6" id="KW-0808">Transferase</keyword>
<keyword evidence="9 14" id="KW-1133">Transmembrane helix</keyword>
<dbReference type="PANTHER" id="PTHR15075">
    <property type="entry name" value="ALPHA-MANNOSIDE BETA-1,6-N-ACETYLGLUCOSAMINYLTRANSFERASE"/>
    <property type="match status" value="1"/>
</dbReference>
<evidence type="ECO:0000256" key="7">
    <source>
        <dbReference type="ARBA" id="ARBA00022692"/>
    </source>
</evidence>
<evidence type="ECO:0000313" key="17">
    <source>
        <dbReference type="Proteomes" id="UP000198323"/>
    </source>
</evidence>
<dbReference type="OrthoDB" id="2113294at2759"/>
<evidence type="ECO:0000259" key="15">
    <source>
        <dbReference type="Pfam" id="PF15024"/>
    </source>
</evidence>
<evidence type="ECO:0000256" key="11">
    <source>
        <dbReference type="ARBA" id="ARBA00023136"/>
    </source>
</evidence>
<comment type="pathway">
    <text evidence="2">Protein modification; protein glycosylation.</text>
</comment>
<dbReference type="Pfam" id="PF15024">
    <property type="entry name" value="Glyco_transf_18"/>
    <property type="match status" value="2"/>
</dbReference>
<feature type="transmembrane region" description="Helical" evidence="14">
    <location>
        <begin position="21"/>
        <end position="41"/>
    </location>
</feature>